<dbReference type="InterPro" id="IPR018076">
    <property type="entry name" value="T2SS_GspF_dom"/>
</dbReference>
<sequence>MNSSKITISDSEKIGLISNLTTMLSAGISILDTIDSLLEDSKGNTRKILEAVRTDLTQGKHLHTSFSEFPLVFDNVTISILKASEEAGTLDVTLKDLRDSTKKEMEFSDKVKGAFIYPVIIVFVFMAVLIMILIVVIPKFETVFSRMKVTLPLPTKIMIFLSHLLLQETIPTLAGVSLFVVVIYLLYKTKKRAFLGVIFKLPVISKLVKEIDLTRFTRSMALLLSSGIPITSALDLTRNVVLKHELQVTISDCRESVMSGKKLSEGLKLHKKIVPSIMIKIIEAGEKSGSLEKSMQEVSEFLDYQVSKSLASALTILEPVLMVVVGVLVGGMMLSIIAPIYGLIGQIAGR</sequence>
<dbReference type="EMBL" id="MFJL01000046">
    <property type="protein sequence ID" value="OGG12520.1"/>
    <property type="molecule type" value="Genomic_DNA"/>
</dbReference>
<keyword evidence="7 8" id="KW-0472">Membrane</keyword>
<proteinExistence type="inferred from homology"/>
<evidence type="ECO:0000256" key="4">
    <source>
        <dbReference type="ARBA" id="ARBA00022519"/>
    </source>
</evidence>
<evidence type="ECO:0000313" key="10">
    <source>
        <dbReference type="EMBL" id="OGG12520.1"/>
    </source>
</evidence>
<evidence type="ECO:0000256" key="1">
    <source>
        <dbReference type="ARBA" id="ARBA00004429"/>
    </source>
</evidence>
<evidence type="ECO:0000256" key="8">
    <source>
        <dbReference type="SAM" id="Phobius"/>
    </source>
</evidence>
<protein>
    <recommendedName>
        <fullName evidence="9">Type II secretion system protein GspF domain-containing protein</fullName>
    </recommendedName>
</protein>
<evidence type="ECO:0000256" key="3">
    <source>
        <dbReference type="ARBA" id="ARBA00022475"/>
    </source>
</evidence>
<keyword evidence="6 8" id="KW-1133">Transmembrane helix</keyword>
<evidence type="ECO:0000313" key="11">
    <source>
        <dbReference type="Proteomes" id="UP000176923"/>
    </source>
</evidence>
<reference evidence="10 11" key="1">
    <citation type="journal article" date="2016" name="Nat. Commun.">
        <title>Thousands of microbial genomes shed light on interconnected biogeochemical processes in an aquifer system.</title>
        <authorList>
            <person name="Anantharaman K."/>
            <person name="Brown C.T."/>
            <person name="Hug L.A."/>
            <person name="Sharon I."/>
            <person name="Castelle C.J."/>
            <person name="Probst A.J."/>
            <person name="Thomas B.C."/>
            <person name="Singh A."/>
            <person name="Wilkins M.J."/>
            <person name="Karaoz U."/>
            <person name="Brodie E.L."/>
            <person name="Williams K.H."/>
            <person name="Hubbard S.S."/>
            <person name="Banfield J.F."/>
        </authorList>
    </citation>
    <scope>NUCLEOTIDE SEQUENCE [LARGE SCALE GENOMIC DNA]</scope>
</reference>
<keyword evidence="3" id="KW-1003">Cell membrane</keyword>
<dbReference type="Gene3D" id="1.20.81.30">
    <property type="entry name" value="Type II secretion system (T2SS), domain F"/>
    <property type="match status" value="2"/>
</dbReference>
<dbReference type="STRING" id="1798382.A3D77_01140"/>
<dbReference type="PRINTS" id="PR00812">
    <property type="entry name" value="BCTERIALGSPF"/>
</dbReference>
<comment type="caution">
    <text evidence="10">The sequence shown here is derived from an EMBL/GenBank/DDBJ whole genome shotgun (WGS) entry which is preliminary data.</text>
</comment>
<name>A0A1F5ZJ78_9BACT</name>
<evidence type="ECO:0000256" key="2">
    <source>
        <dbReference type="ARBA" id="ARBA00005745"/>
    </source>
</evidence>
<feature type="domain" description="Type II secretion system protein GspF" evidence="9">
    <location>
        <begin position="216"/>
        <end position="339"/>
    </location>
</feature>
<evidence type="ECO:0000256" key="7">
    <source>
        <dbReference type="ARBA" id="ARBA00023136"/>
    </source>
</evidence>
<evidence type="ECO:0000256" key="5">
    <source>
        <dbReference type="ARBA" id="ARBA00022692"/>
    </source>
</evidence>
<evidence type="ECO:0000256" key="6">
    <source>
        <dbReference type="ARBA" id="ARBA00022989"/>
    </source>
</evidence>
<comment type="subcellular location">
    <subcellularLocation>
        <location evidence="1">Cell inner membrane</location>
        <topology evidence="1">Multi-pass membrane protein</topology>
    </subcellularLocation>
</comment>
<comment type="similarity">
    <text evidence="2">Belongs to the GSP F family.</text>
</comment>
<gene>
    <name evidence="10" type="ORF">A3D77_01140</name>
</gene>
<dbReference type="PANTHER" id="PTHR30012">
    <property type="entry name" value="GENERAL SECRETION PATHWAY PROTEIN"/>
    <property type="match status" value="1"/>
</dbReference>
<dbReference type="PANTHER" id="PTHR30012:SF0">
    <property type="entry name" value="TYPE II SECRETION SYSTEM PROTEIN F-RELATED"/>
    <property type="match status" value="1"/>
</dbReference>
<dbReference type="InterPro" id="IPR003004">
    <property type="entry name" value="GspF/PilC"/>
</dbReference>
<feature type="transmembrane region" description="Helical" evidence="8">
    <location>
        <begin position="115"/>
        <end position="137"/>
    </location>
</feature>
<dbReference type="Pfam" id="PF00482">
    <property type="entry name" value="T2SSF"/>
    <property type="match status" value="2"/>
</dbReference>
<dbReference type="GO" id="GO:0005886">
    <property type="term" value="C:plasma membrane"/>
    <property type="evidence" value="ECO:0007669"/>
    <property type="project" value="UniProtKB-SubCell"/>
</dbReference>
<feature type="transmembrane region" description="Helical" evidence="8">
    <location>
        <begin position="320"/>
        <end position="344"/>
    </location>
</feature>
<accession>A0A1F5ZJ78</accession>
<organism evidence="10 11">
    <name type="scientific">Candidatus Gottesmanbacteria bacterium RIFCSPHIGHO2_02_FULL_39_11</name>
    <dbReference type="NCBI Taxonomy" id="1798382"/>
    <lineage>
        <taxon>Bacteria</taxon>
        <taxon>Candidatus Gottesmaniibacteriota</taxon>
    </lineage>
</organism>
<feature type="domain" description="Type II secretion system protein GspF" evidence="9">
    <location>
        <begin position="17"/>
        <end position="138"/>
    </location>
</feature>
<dbReference type="InterPro" id="IPR042094">
    <property type="entry name" value="T2SS_GspF_sf"/>
</dbReference>
<dbReference type="AlphaFoldDB" id="A0A1F5ZJ78"/>
<feature type="transmembrane region" description="Helical" evidence="8">
    <location>
        <begin position="157"/>
        <end position="187"/>
    </location>
</feature>
<dbReference type="FunFam" id="1.20.81.30:FF:000001">
    <property type="entry name" value="Type II secretion system protein F"/>
    <property type="match status" value="1"/>
</dbReference>
<keyword evidence="5 8" id="KW-0812">Transmembrane</keyword>
<evidence type="ECO:0000259" key="9">
    <source>
        <dbReference type="Pfam" id="PF00482"/>
    </source>
</evidence>
<dbReference type="Proteomes" id="UP000176923">
    <property type="component" value="Unassembled WGS sequence"/>
</dbReference>
<keyword evidence="4" id="KW-0997">Cell inner membrane</keyword>